<gene>
    <name evidence="1" type="ORF">A7P85_03545</name>
</gene>
<sequence>MFAMLGEVRFELLGSFTDLEETHSASYAKHEVLAGRPRLQAMGNELTQIRFGLKLHWKLGDVDAAYKGLIAAKEAQQAVSLVFGSGRFVGWFVIDSLTARTLLQDGRGRTAARELDVSLTEFVGDPNNPLPTPGVANGQNPLLAMLPESVRAPLSKVADAVQTGVRIYRSVEQEVGQLQTLIAHARELKHDPLALFGVVGDAVNLGGTALGKLNGLPEFGRYFGNLSGAAEMLAYGGQAARELSGGLAALRNGAESGTVGGWLEGGSAAIASAADSLNNGARGAQSLTAWLAGRKDGTK</sequence>
<name>A0A1A9RGH9_EIKCO</name>
<protein>
    <submittedName>
        <fullName evidence="1">Phage tail protein</fullName>
    </submittedName>
</protein>
<dbReference type="Pfam" id="PF06995">
    <property type="entry name" value="Phage_P2_GpU"/>
    <property type="match status" value="1"/>
</dbReference>
<organism evidence="1 2">
    <name type="scientific">Eikenella corrodens</name>
    <dbReference type="NCBI Taxonomy" id="539"/>
    <lineage>
        <taxon>Bacteria</taxon>
        <taxon>Pseudomonadati</taxon>
        <taxon>Pseudomonadota</taxon>
        <taxon>Betaproteobacteria</taxon>
        <taxon>Neisseriales</taxon>
        <taxon>Neisseriaceae</taxon>
        <taxon>Eikenella</taxon>
    </lineage>
</organism>
<evidence type="ECO:0000313" key="2">
    <source>
        <dbReference type="Proteomes" id="UP000078003"/>
    </source>
</evidence>
<dbReference type="AlphaFoldDB" id="A0A1A9RGH9"/>
<accession>A0A1A9RGH9</accession>
<dbReference type="RefSeq" id="WP_064104202.1">
    <property type="nucleotide sequence ID" value="NZ_LXSF01000002.1"/>
</dbReference>
<dbReference type="InterPro" id="IPR009734">
    <property type="entry name" value="Myoviridae_GpU"/>
</dbReference>
<dbReference type="EMBL" id="LXSF01000002">
    <property type="protein sequence ID" value="OAM17429.1"/>
    <property type="molecule type" value="Genomic_DNA"/>
</dbReference>
<proteinExistence type="predicted"/>
<comment type="caution">
    <text evidence="1">The sequence shown here is derived from an EMBL/GenBank/DDBJ whole genome shotgun (WGS) entry which is preliminary data.</text>
</comment>
<dbReference type="Proteomes" id="UP000078003">
    <property type="component" value="Unassembled WGS sequence"/>
</dbReference>
<evidence type="ECO:0000313" key="1">
    <source>
        <dbReference type="EMBL" id="OAM17429.1"/>
    </source>
</evidence>
<reference evidence="2" key="1">
    <citation type="submission" date="2016-05" db="EMBL/GenBank/DDBJ databases">
        <title>Draft genome of Corynebacterium afermentans subsp. afermentans LCDC 88199T.</title>
        <authorList>
            <person name="Bernier A.-M."/>
            <person name="Bernard K."/>
        </authorList>
    </citation>
    <scope>NUCLEOTIDE SEQUENCE [LARGE SCALE GENOMIC DNA]</scope>
    <source>
        <strain evidence="2">NML01-0328</strain>
    </source>
</reference>